<gene>
    <name evidence="7" type="ORF">HHUSO_G18805</name>
</gene>
<evidence type="ECO:0000259" key="6">
    <source>
        <dbReference type="PROSITE" id="PS50942"/>
    </source>
</evidence>
<dbReference type="EMBL" id="JAHFZB010000017">
    <property type="protein sequence ID" value="KAK6479716.1"/>
    <property type="molecule type" value="Genomic_DNA"/>
</dbReference>
<proteinExistence type="predicted"/>
<evidence type="ECO:0000256" key="3">
    <source>
        <dbReference type="ARBA" id="ARBA00023034"/>
    </source>
</evidence>
<reference evidence="7 8" key="1">
    <citation type="submission" date="2021-05" db="EMBL/GenBank/DDBJ databases">
        <authorList>
            <person name="Zahm M."/>
            <person name="Klopp C."/>
            <person name="Cabau C."/>
            <person name="Kuhl H."/>
            <person name="Suciu R."/>
            <person name="Ciorpac M."/>
            <person name="Holostenco D."/>
            <person name="Gessner J."/>
            <person name="Wuertz S."/>
            <person name="Hohne C."/>
            <person name="Stock M."/>
            <person name="Gislard M."/>
            <person name="Lluch J."/>
            <person name="Milhes M."/>
            <person name="Lampietro C."/>
            <person name="Lopez Roques C."/>
            <person name="Donnadieu C."/>
            <person name="Du K."/>
            <person name="Schartl M."/>
            <person name="Guiguen Y."/>
        </authorList>
    </citation>
    <scope>NUCLEOTIDE SEQUENCE [LARGE SCALE GENOMIC DNA]</scope>
    <source>
        <strain evidence="7">Hh-F2</strain>
        <tissue evidence="7">Blood</tissue>
    </source>
</reference>
<dbReference type="InterPro" id="IPR013809">
    <property type="entry name" value="ENTH"/>
</dbReference>
<feature type="region of interest" description="Disordered" evidence="5">
    <location>
        <begin position="578"/>
        <end position="610"/>
    </location>
</feature>
<dbReference type="Pfam" id="PF25827">
    <property type="entry name" value="TVHS-like"/>
    <property type="match status" value="1"/>
</dbReference>
<dbReference type="InterPro" id="IPR039273">
    <property type="entry name" value="TEPSIN"/>
</dbReference>
<dbReference type="Gene3D" id="1.25.40.90">
    <property type="match status" value="1"/>
</dbReference>
<dbReference type="Proteomes" id="UP001369086">
    <property type="component" value="Unassembled WGS sequence"/>
</dbReference>
<dbReference type="InterPro" id="IPR008942">
    <property type="entry name" value="ENTH_VHS"/>
</dbReference>
<dbReference type="PROSITE" id="PS50942">
    <property type="entry name" value="ENTH"/>
    <property type="match status" value="1"/>
</dbReference>
<feature type="compositionally biased region" description="Low complexity" evidence="5">
    <location>
        <begin position="583"/>
        <end position="600"/>
    </location>
</feature>
<keyword evidence="3" id="KW-0333">Golgi apparatus</keyword>
<comment type="caution">
    <text evidence="7">The sequence shown here is derived from an EMBL/GenBank/DDBJ whole genome shotgun (WGS) entry which is preliminary data.</text>
</comment>
<dbReference type="InterPro" id="IPR058028">
    <property type="entry name" value="Tepsin_VHS/ENTH-like"/>
</dbReference>
<protein>
    <submittedName>
        <fullName evidence="7">AP-4 complex accessory subunit Tepsin isoform X1</fullName>
    </submittedName>
</protein>
<evidence type="ECO:0000313" key="8">
    <source>
        <dbReference type="Proteomes" id="UP001369086"/>
    </source>
</evidence>
<feature type="region of interest" description="Disordered" evidence="5">
    <location>
        <begin position="463"/>
        <end position="492"/>
    </location>
</feature>
<dbReference type="SUPFAM" id="SSF48464">
    <property type="entry name" value="ENTH/VHS domain"/>
    <property type="match status" value="1"/>
</dbReference>
<dbReference type="PANTHER" id="PTHR21514">
    <property type="entry name" value="AP-4 COMPLEX ACCESSORY SUBUNIT TEPSIN"/>
    <property type="match status" value="1"/>
</dbReference>
<feature type="region of interest" description="Disordered" evidence="5">
    <location>
        <begin position="228"/>
        <end position="296"/>
    </location>
</feature>
<name>A0ABR0Z537_HUSHU</name>
<organism evidence="7 8">
    <name type="scientific">Huso huso</name>
    <name type="common">Beluga</name>
    <name type="synonym">Acipenser huso</name>
    <dbReference type="NCBI Taxonomy" id="61971"/>
    <lineage>
        <taxon>Eukaryota</taxon>
        <taxon>Metazoa</taxon>
        <taxon>Chordata</taxon>
        <taxon>Craniata</taxon>
        <taxon>Vertebrata</taxon>
        <taxon>Euteleostomi</taxon>
        <taxon>Actinopterygii</taxon>
        <taxon>Chondrostei</taxon>
        <taxon>Acipenseriformes</taxon>
        <taxon>Acipenseridae</taxon>
        <taxon>Huso</taxon>
    </lineage>
</organism>
<evidence type="ECO:0000256" key="1">
    <source>
        <dbReference type="ARBA" id="ARBA00004541"/>
    </source>
</evidence>
<feature type="compositionally biased region" description="Polar residues" evidence="5">
    <location>
        <begin position="463"/>
        <end position="491"/>
    </location>
</feature>
<feature type="compositionally biased region" description="Polar residues" evidence="5">
    <location>
        <begin position="513"/>
        <end position="526"/>
    </location>
</feature>
<dbReference type="CDD" id="cd03572">
    <property type="entry name" value="ENTH_like_Tepsin"/>
    <property type="match status" value="1"/>
</dbReference>
<evidence type="ECO:0000256" key="5">
    <source>
        <dbReference type="SAM" id="MobiDB-lite"/>
    </source>
</evidence>
<evidence type="ECO:0000313" key="7">
    <source>
        <dbReference type="EMBL" id="KAK6479716.1"/>
    </source>
</evidence>
<feature type="region of interest" description="Disordered" evidence="5">
    <location>
        <begin position="504"/>
        <end position="545"/>
    </location>
</feature>
<feature type="compositionally biased region" description="Polar residues" evidence="5">
    <location>
        <begin position="256"/>
        <end position="265"/>
    </location>
</feature>
<accession>A0ABR0Z537</accession>
<keyword evidence="8" id="KW-1185">Reference proteome</keyword>
<evidence type="ECO:0000256" key="2">
    <source>
        <dbReference type="ARBA" id="ARBA00004601"/>
    </source>
</evidence>
<sequence length="618" mass="65678">MASLIERLGFLQKVPTLMKATSDDDTPCPGYLFEEISKVSHESVGGCQCLLQYLLERLQSESCHVKLKVLKILLHLCTHGSHHFLSELRRNATFVQEVTVFSGSPDPVHGIALYQRVRAAAQELASVLFSDSVLPPPALSLCKVSVSAGMGSGTGLNSGMQGFGYSPGRNVSTEGTLLDRIQKAAEVVANAILPHSELPSFCLHDNNYQPVMAPSAAVEASVQLSAETPLPSHSMKAAQQRRPGLAGGGWEESDSGHSSQNSSLENGDLSRASVGGSSKSGTDSQSGASRESGDLSERVEAMHLGDCAQEMMLINTMSQGSKVFLSRDETQHFIKECAILNCEVVVELLSKKLQDPAGTVSMRCLCALACLMSTDLLSLDRIFAVTQKPLLQLSEGSAGPVANKATKLLRQFEALTAGGRLNSSISSSSLPATCPQLLDGSPESRGSGALLLPSHTSLWRSDDYASNSGSKTDSQTESALHSSSVETDTCSHSCCPERFEDTCLTDSRDSQDSENTNYSHKQQRNPSDADFDSVELPPEPRAGNLSLFSGMELVTRGKPGSANSNGGTTTQPLNCTTIQENKTAGAADSTDCTTDSATGSPQPDTEHKHLSAFTFLNV</sequence>
<feature type="compositionally biased region" description="Polar residues" evidence="5">
    <location>
        <begin position="275"/>
        <end position="289"/>
    </location>
</feature>
<dbReference type="PANTHER" id="PTHR21514:SF0">
    <property type="entry name" value="AP-4 COMPLEX ACCESSORY SUBUNIT TEPSIN"/>
    <property type="match status" value="1"/>
</dbReference>
<comment type="subcellular location">
    <subcellularLocation>
        <location evidence="1">Cytoplasmic vesicle</location>
    </subcellularLocation>
    <subcellularLocation>
        <location evidence="2">Golgi apparatus</location>
        <location evidence="2">trans-Golgi network</location>
    </subcellularLocation>
</comment>
<keyword evidence="4" id="KW-0968">Cytoplasmic vesicle</keyword>
<evidence type="ECO:0000256" key="4">
    <source>
        <dbReference type="ARBA" id="ARBA00023329"/>
    </source>
</evidence>
<feature type="domain" description="ENTH" evidence="6">
    <location>
        <begin position="5"/>
        <end position="138"/>
    </location>
</feature>
<dbReference type="Pfam" id="PF01417">
    <property type="entry name" value="ENTH"/>
    <property type="match status" value="1"/>
</dbReference>
<dbReference type="InterPro" id="IPR035802">
    <property type="entry name" value="ENTH/VHS_tepsin"/>
</dbReference>